<dbReference type="Proteomes" id="UP000824165">
    <property type="component" value="Unassembled WGS sequence"/>
</dbReference>
<sequence length="54" mass="6245">MPHENKEIFNSAVASVEMEGYKLTEEDKKLCYDYVNDTITKAEFIKTVLERCAV</sequence>
<dbReference type="AlphaFoldDB" id="A0A9D1KRD1"/>
<dbReference type="EMBL" id="DVLU01000095">
    <property type="protein sequence ID" value="HIT85981.1"/>
    <property type="molecule type" value="Genomic_DNA"/>
</dbReference>
<reference evidence="2" key="1">
    <citation type="submission" date="2020-10" db="EMBL/GenBank/DDBJ databases">
        <authorList>
            <person name="Gilroy R."/>
        </authorList>
    </citation>
    <scope>NUCLEOTIDE SEQUENCE</scope>
    <source>
        <strain evidence="2">CHK181-108</strain>
    </source>
</reference>
<evidence type="ECO:0000313" key="3">
    <source>
        <dbReference type="Proteomes" id="UP000824165"/>
    </source>
</evidence>
<feature type="domain" description="Antitoxin VbhA" evidence="1">
    <location>
        <begin position="9"/>
        <end position="51"/>
    </location>
</feature>
<dbReference type="InterPro" id="IPR041535">
    <property type="entry name" value="VbhA"/>
</dbReference>
<accession>A0A9D1KRD1</accession>
<dbReference type="Pfam" id="PF18495">
    <property type="entry name" value="VbhA"/>
    <property type="match status" value="1"/>
</dbReference>
<proteinExistence type="predicted"/>
<gene>
    <name evidence="2" type="ORF">IAA60_08805</name>
</gene>
<dbReference type="CDD" id="cd11586">
    <property type="entry name" value="VbhA_like"/>
    <property type="match status" value="1"/>
</dbReference>
<evidence type="ECO:0000259" key="1">
    <source>
        <dbReference type="Pfam" id="PF18495"/>
    </source>
</evidence>
<organism evidence="2 3">
    <name type="scientific">Candidatus Ornithomonoglobus intestinigallinarum</name>
    <dbReference type="NCBI Taxonomy" id="2840894"/>
    <lineage>
        <taxon>Bacteria</taxon>
        <taxon>Bacillati</taxon>
        <taxon>Bacillota</taxon>
        <taxon>Clostridia</taxon>
        <taxon>Candidatus Ornithomonoglobus</taxon>
    </lineage>
</organism>
<protein>
    <submittedName>
        <fullName evidence="2">Antitoxin VbhA family protein</fullName>
    </submittedName>
</protein>
<evidence type="ECO:0000313" key="2">
    <source>
        <dbReference type="EMBL" id="HIT85981.1"/>
    </source>
</evidence>
<dbReference type="InterPro" id="IPR033788">
    <property type="entry name" value="VbhA-like"/>
</dbReference>
<reference evidence="2" key="2">
    <citation type="journal article" date="2021" name="PeerJ">
        <title>Extensive microbial diversity within the chicken gut microbiome revealed by metagenomics and culture.</title>
        <authorList>
            <person name="Gilroy R."/>
            <person name="Ravi A."/>
            <person name="Getino M."/>
            <person name="Pursley I."/>
            <person name="Horton D.L."/>
            <person name="Alikhan N.F."/>
            <person name="Baker D."/>
            <person name="Gharbi K."/>
            <person name="Hall N."/>
            <person name="Watson M."/>
            <person name="Adriaenssens E.M."/>
            <person name="Foster-Nyarko E."/>
            <person name="Jarju S."/>
            <person name="Secka A."/>
            <person name="Antonio M."/>
            <person name="Oren A."/>
            <person name="Chaudhuri R.R."/>
            <person name="La Ragione R."/>
            <person name="Hildebrand F."/>
            <person name="Pallen M.J."/>
        </authorList>
    </citation>
    <scope>NUCLEOTIDE SEQUENCE</scope>
    <source>
        <strain evidence="2">CHK181-108</strain>
    </source>
</reference>
<comment type="caution">
    <text evidence="2">The sequence shown here is derived from an EMBL/GenBank/DDBJ whole genome shotgun (WGS) entry which is preliminary data.</text>
</comment>
<name>A0A9D1KRD1_9FIRM</name>
<dbReference type="Gene3D" id="1.10.8.1050">
    <property type="entry name" value="Antitoxin VbhA-like"/>
    <property type="match status" value="1"/>
</dbReference>
<dbReference type="InterPro" id="IPR043038">
    <property type="entry name" value="VbhA_sf"/>
</dbReference>